<dbReference type="STRING" id="1403537.Q428_11990"/>
<dbReference type="CDD" id="cd10941">
    <property type="entry name" value="CE4_PuuE_HpPgdA_like_2"/>
    <property type="match status" value="1"/>
</dbReference>
<dbReference type="PROSITE" id="PS51677">
    <property type="entry name" value="NODB"/>
    <property type="match status" value="1"/>
</dbReference>
<proteinExistence type="predicted"/>
<evidence type="ECO:0000313" key="3">
    <source>
        <dbReference type="Proteomes" id="UP000019681"/>
    </source>
</evidence>
<dbReference type="InterPro" id="IPR045235">
    <property type="entry name" value="PuuE_HpPgdA-like"/>
</dbReference>
<reference evidence="2 3" key="1">
    <citation type="journal article" date="2014" name="Genome Announc.">
        <title>Draft Genome Sequence of Fervidicella metallireducens Strain AeBT, an Iron-Reducing Thermoanaerobe from the Great Artesian Basin.</title>
        <authorList>
            <person name="Patel B.K."/>
        </authorList>
    </citation>
    <scope>NUCLEOTIDE SEQUENCE [LARGE SCALE GENOMIC DNA]</scope>
    <source>
        <strain evidence="2 3">AeB</strain>
    </source>
</reference>
<dbReference type="GO" id="GO:0005975">
    <property type="term" value="P:carbohydrate metabolic process"/>
    <property type="evidence" value="ECO:0007669"/>
    <property type="project" value="InterPro"/>
</dbReference>
<feature type="domain" description="NodB homology" evidence="1">
    <location>
        <begin position="2"/>
        <end position="288"/>
    </location>
</feature>
<accession>A0A017RUV3</accession>
<dbReference type="GO" id="GO:0016810">
    <property type="term" value="F:hydrolase activity, acting on carbon-nitrogen (but not peptide) bonds"/>
    <property type="evidence" value="ECO:0007669"/>
    <property type="project" value="InterPro"/>
</dbReference>
<keyword evidence="3" id="KW-1185">Reference proteome</keyword>
<dbReference type="PANTHER" id="PTHR47561:SF1">
    <property type="entry name" value="POLYSACCHARIDE DEACETYLASE FAMILY PROTEIN (AFU_ORTHOLOGUE AFUA_6G05030)"/>
    <property type="match status" value="1"/>
</dbReference>
<dbReference type="RefSeq" id="WP_035381062.1">
    <property type="nucleotide sequence ID" value="NZ_AZQP01000042.1"/>
</dbReference>
<sequence length="288" mass="34516">MRKYFLTMDLEEWYHLEYLKDYKDVIASKQRFAPQVIPFLKKMADEGVYLTVFVLEDVAKDHPEVVREIAKMGHEIACHGQHHELVYELSVDEFRKSIGESKKTLEEITGEKVKGYRAPCFSMENEKLDVLWELGFKYDASLIRFKEHKLYNVMDMSSFKNIESMVYRKEDKYEFETPTLDIMGKSIPISGGGYFRLFPLWLMKYFMKKHWEKEENFIFYIHPFEVVGEILENGKKMGKKNYFRFQVGRPTLQKKLLKYINWLKKQDVEFVKFEDYITKETNKEGMVI</sequence>
<dbReference type="OrthoDB" id="258610at2"/>
<dbReference type="InterPro" id="IPR022560">
    <property type="entry name" value="DUF3473"/>
</dbReference>
<dbReference type="InterPro" id="IPR002509">
    <property type="entry name" value="NODB_dom"/>
</dbReference>
<protein>
    <recommendedName>
        <fullName evidence="1">NodB homology domain-containing protein</fullName>
    </recommendedName>
</protein>
<dbReference type="Pfam" id="PF11959">
    <property type="entry name" value="DUF3473"/>
    <property type="match status" value="1"/>
</dbReference>
<evidence type="ECO:0000259" key="1">
    <source>
        <dbReference type="PROSITE" id="PS51677"/>
    </source>
</evidence>
<dbReference type="Pfam" id="PF01522">
    <property type="entry name" value="Polysacc_deac_1"/>
    <property type="match status" value="1"/>
</dbReference>
<dbReference type="Gene3D" id="3.20.20.370">
    <property type="entry name" value="Glycoside hydrolase/deacetylase"/>
    <property type="match status" value="1"/>
</dbReference>
<gene>
    <name evidence="2" type="ORF">Q428_11990</name>
</gene>
<comment type="caution">
    <text evidence="2">The sequence shown here is derived from an EMBL/GenBank/DDBJ whole genome shotgun (WGS) entry which is preliminary data.</text>
</comment>
<dbReference type="Proteomes" id="UP000019681">
    <property type="component" value="Unassembled WGS sequence"/>
</dbReference>
<dbReference type="EMBL" id="AZQP01000042">
    <property type="protein sequence ID" value="EYE87675.1"/>
    <property type="molecule type" value="Genomic_DNA"/>
</dbReference>
<evidence type="ECO:0000313" key="2">
    <source>
        <dbReference type="EMBL" id="EYE87675.1"/>
    </source>
</evidence>
<dbReference type="AlphaFoldDB" id="A0A017RUV3"/>
<dbReference type="InterPro" id="IPR011330">
    <property type="entry name" value="Glyco_hydro/deAcase_b/a-brl"/>
</dbReference>
<dbReference type="PANTHER" id="PTHR47561">
    <property type="entry name" value="POLYSACCHARIDE DEACETYLASE FAMILY PROTEIN (AFU_ORTHOLOGUE AFUA_6G05030)"/>
    <property type="match status" value="1"/>
</dbReference>
<dbReference type="SUPFAM" id="SSF88713">
    <property type="entry name" value="Glycoside hydrolase/deacetylase"/>
    <property type="match status" value="1"/>
</dbReference>
<organism evidence="2 3">
    <name type="scientific">Fervidicella metallireducens AeB</name>
    <dbReference type="NCBI Taxonomy" id="1403537"/>
    <lineage>
        <taxon>Bacteria</taxon>
        <taxon>Bacillati</taxon>
        <taxon>Bacillota</taxon>
        <taxon>Clostridia</taxon>
        <taxon>Eubacteriales</taxon>
        <taxon>Clostridiaceae</taxon>
        <taxon>Fervidicella</taxon>
    </lineage>
</organism>
<name>A0A017RUV3_9CLOT</name>